<protein>
    <submittedName>
        <fullName evidence="7">Cation:H+ antiporter</fullName>
    </submittedName>
</protein>
<organism evidence="7 8">
    <name type="scientific">Roseospira visakhapatnamensis</name>
    <dbReference type="NCBI Taxonomy" id="390880"/>
    <lineage>
        <taxon>Bacteria</taxon>
        <taxon>Pseudomonadati</taxon>
        <taxon>Pseudomonadota</taxon>
        <taxon>Alphaproteobacteria</taxon>
        <taxon>Rhodospirillales</taxon>
        <taxon>Rhodospirillaceae</taxon>
        <taxon>Roseospira</taxon>
    </lineage>
</organism>
<feature type="transmembrane region" description="Helical" evidence="5">
    <location>
        <begin position="245"/>
        <end position="267"/>
    </location>
</feature>
<proteinExistence type="predicted"/>
<dbReference type="NCBIfam" id="TIGR00367">
    <property type="entry name" value="calcium/sodium antiporter"/>
    <property type="match status" value="1"/>
</dbReference>
<feature type="domain" description="Sodium/calcium exchanger membrane region" evidence="6">
    <location>
        <begin position="176"/>
        <end position="316"/>
    </location>
</feature>
<dbReference type="GO" id="GO:0008273">
    <property type="term" value="F:calcium, potassium:sodium antiporter activity"/>
    <property type="evidence" value="ECO:0007669"/>
    <property type="project" value="TreeGrafter"/>
</dbReference>
<evidence type="ECO:0000256" key="5">
    <source>
        <dbReference type="SAM" id="Phobius"/>
    </source>
</evidence>
<dbReference type="InterPro" id="IPR004481">
    <property type="entry name" value="K/Na/Ca-exchanger"/>
</dbReference>
<feature type="transmembrane region" description="Helical" evidence="5">
    <location>
        <begin position="68"/>
        <end position="91"/>
    </location>
</feature>
<keyword evidence="8" id="KW-1185">Reference proteome</keyword>
<evidence type="ECO:0000256" key="4">
    <source>
        <dbReference type="ARBA" id="ARBA00023136"/>
    </source>
</evidence>
<feature type="domain" description="Sodium/calcium exchanger membrane region" evidence="6">
    <location>
        <begin position="4"/>
        <end position="143"/>
    </location>
</feature>
<evidence type="ECO:0000259" key="6">
    <source>
        <dbReference type="Pfam" id="PF01699"/>
    </source>
</evidence>
<dbReference type="PANTHER" id="PTHR10846">
    <property type="entry name" value="SODIUM/POTASSIUM/CALCIUM EXCHANGER"/>
    <property type="match status" value="1"/>
</dbReference>
<feature type="transmembrane region" description="Helical" evidence="5">
    <location>
        <begin position="35"/>
        <end position="56"/>
    </location>
</feature>
<evidence type="ECO:0000313" key="8">
    <source>
        <dbReference type="Proteomes" id="UP000554286"/>
    </source>
</evidence>
<name>A0A7W6RCF3_9PROT</name>
<comment type="subcellular location">
    <subcellularLocation>
        <location evidence="1">Membrane</location>
        <topology evidence="1">Multi-pass membrane protein</topology>
    </subcellularLocation>
</comment>
<feature type="transmembrane region" description="Helical" evidence="5">
    <location>
        <begin position="172"/>
        <end position="198"/>
    </location>
</feature>
<dbReference type="Pfam" id="PF01699">
    <property type="entry name" value="Na_Ca_ex"/>
    <property type="match status" value="2"/>
</dbReference>
<gene>
    <name evidence="7" type="ORF">GGD89_001493</name>
</gene>
<dbReference type="InterPro" id="IPR044880">
    <property type="entry name" value="NCX_ion-bd_dom_sf"/>
</dbReference>
<evidence type="ECO:0000256" key="2">
    <source>
        <dbReference type="ARBA" id="ARBA00022692"/>
    </source>
</evidence>
<keyword evidence="3 5" id="KW-1133">Transmembrane helix</keyword>
<comment type="caution">
    <text evidence="7">The sequence shown here is derived from an EMBL/GenBank/DDBJ whole genome shotgun (WGS) entry which is preliminary data.</text>
</comment>
<dbReference type="GO" id="GO:0006874">
    <property type="term" value="P:intracellular calcium ion homeostasis"/>
    <property type="evidence" value="ECO:0007669"/>
    <property type="project" value="TreeGrafter"/>
</dbReference>
<dbReference type="Gene3D" id="1.20.1420.30">
    <property type="entry name" value="NCX, central ion-binding region"/>
    <property type="match status" value="2"/>
</dbReference>
<evidence type="ECO:0000313" key="7">
    <source>
        <dbReference type="EMBL" id="MBB4265868.1"/>
    </source>
</evidence>
<dbReference type="GO" id="GO:0005886">
    <property type="term" value="C:plasma membrane"/>
    <property type="evidence" value="ECO:0007669"/>
    <property type="project" value="TreeGrafter"/>
</dbReference>
<feature type="transmembrane region" description="Helical" evidence="5">
    <location>
        <begin position="303"/>
        <end position="323"/>
    </location>
</feature>
<dbReference type="RefSeq" id="WP_343058556.1">
    <property type="nucleotide sequence ID" value="NZ_JACIGK010000009.1"/>
</dbReference>
<feature type="transmembrane region" description="Helical" evidence="5">
    <location>
        <begin position="274"/>
        <end position="291"/>
    </location>
</feature>
<feature type="transmembrane region" description="Helical" evidence="5">
    <location>
        <begin position="103"/>
        <end position="120"/>
    </location>
</feature>
<evidence type="ECO:0000256" key="3">
    <source>
        <dbReference type="ARBA" id="ARBA00022989"/>
    </source>
</evidence>
<sequence length="326" mass="33473">MLVSLSLVLAGVVLLPAGSHVLVKGAVAMAERLGVSALVVALTVVAFGTSLPELVVSLRAALAGSPGISVGNVVGSNIANVLLILGATAVLKPIVSPPGENRHDTVIMLAVTAVFVGVAMSGEIPRWQGGVMVALLAVFIVQSYRRDSSRPDGTGVHIAEVEEYEGLKNRSWLVIVAAMLAGLLAVMAGAHLMVTGAVDIARVQGVPEEVIGLTMVAVGTSLPELAVCVAAALKGRPEVAVGNVLGSNIFNILAILGLTALVIPIQVPDQILRFDLWAMVVVSLLAVPMLLRHGGMGRLAGVVFLSLYVAYIAAQYVGVARLLGDA</sequence>
<dbReference type="AlphaFoldDB" id="A0A7W6RCF3"/>
<dbReference type="Proteomes" id="UP000554286">
    <property type="component" value="Unassembled WGS sequence"/>
</dbReference>
<dbReference type="EMBL" id="JACIGK010000009">
    <property type="protein sequence ID" value="MBB4265868.1"/>
    <property type="molecule type" value="Genomic_DNA"/>
</dbReference>
<reference evidence="7 8" key="1">
    <citation type="submission" date="2020-08" db="EMBL/GenBank/DDBJ databases">
        <title>Genome sequencing of Purple Non-Sulfur Bacteria from various extreme environments.</title>
        <authorList>
            <person name="Mayer M."/>
        </authorList>
    </citation>
    <scope>NUCLEOTIDE SEQUENCE [LARGE SCALE GENOMIC DNA]</scope>
    <source>
        <strain evidence="7 8">JA131</strain>
    </source>
</reference>
<keyword evidence="2 5" id="KW-0812">Transmembrane</keyword>
<feature type="transmembrane region" description="Helical" evidence="5">
    <location>
        <begin position="210"/>
        <end position="233"/>
    </location>
</feature>
<dbReference type="GO" id="GO:0005262">
    <property type="term" value="F:calcium channel activity"/>
    <property type="evidence" value="ECO:0007669"/>
    <property type="project" value="TreeGrafter"/>
</dbReference>
<accession>A0A7W6RCF3</accession>
<keyword evidence="4 5" id="KW-0472">Membrane</keyword>
<dbReference type="PANTHER" id="PTHR10846:SF8">
    <property type="entry name" value="INNER MEMBRANE PROTEIN YRBG"/>
    <property type="match status" value="1"/>
</dbReference>
<evidence type="ECO:0000256" key="1">
    <source>
        <dbReference type="ARBA" id="ARBA00004141"/>
    </source>
</evidence>
<dbReference type="InterPro" id="IPR004837">
    <property type="entry name" value="NaCa_Exmemb"/>
</dbReference>